<reference evidence="1 2" key="1">
    <citation type="journal article" date="2024" name="bioRxiv">
        <title>A reference genome for Trichogramma kaykai: A tiny desert-dwelling parasitoid wasp with competing sex-ratio distorters.</title>
        <authorList>
            <person name="Culotta J."/>
            <person name="Lindsey A.R."/>
        </authorList>
    </citation>
    <scope>NUCLEOTIDE SEQUENCE [LARGE SCALE GENOMIC DNA]</scope>
    <source>
        <strain evidence="1 2">KSX58</strain>
    </source>
</reference>
<dbReference type="Proteomes" id="UP001627154">
    <property type="component" value="Unassembled WGS sequence"/>
</dbReference>
<name>A0ABD2W5W7_9HYME</name>
<evidence type="ECO:0000313" key="1">
    <source>
        <dbReference type="EMBL" id="KAL3388522.1"/>
    </source>
</evidence>
<evidence type="ECO:0000313" key="2">
    <source>
        <dbReference type="Proteomes" id="UP001627154"/>
    </source>
</evidence>
<proteinExistence type="predicted"/>
<dbReference type="AlphaFoldDB" id="A0ABD2W5W7"/>
<dbReference type="EMBL" id="JBJJXI010000130">
    <property type="protein sequence ID" value="KAL3388522.1"/>
    <property type="molecule type" value="Genomic_DNA"/>
</dbReference>
<protein>
    <submittedName>
        <fullName evidence="1">Uncharacterized protein</fullName>
    </submittedName>
</protein>
<keyword evidence="2" id="KW-1185">Reference proteome</keyword>
<accession>A0ABD2W5W7</accession>
<gene>
    <name evidence="1" type="ORF">TKK_016387</name>
</gene>
<sequence length="68" mass="7931">MLVLTRPSSRQISVIVIGYIKLRSIDWLHLDEIHSYSSSRPLYIYIYIYMGQIQNFSNKPVGEVHGFS</sequence>
<comment type="caution">
    <text evidence="1">The sequence shown here is derived from an EMBL/GenBank/DDBJ whole genome shotgun (WGS) entry which is preliminary data.</text>
</comment>
<organism evidence="1 2">
    <name type="scientific">Trichogramma kaykai</name>
    <dbReference type="NCBI Taxonomy" id="54128"/>
    <lineage>
        <taxon>Eukaryota</taxon>
        <taxon>Metazoa</taxon>
        <taxon>Ecdysozoa</taxon>
        <taxon>Arthropoda</taxon>
        <taxon>Hexapoda</taxon>
        <taxon>Insecta</taxon>
        <taxon>Pterygota</taxon>
        <taxon>Neoptera</taxon>
        <taxon>Endopterygota</taxon>
        <taxon>Hymenoptera</taxon>
        <taxon>Apocrita</taxon>
        <taxon>Proctotrupomorpha</taxon>
        <taxon>Chalcidoidea</taxon>
        <taxon>Trichogrammatidae</taxon>
        <taxon>Trichogramma</taxon>
    </lineage>
</organism>